<dbReference type="InterPro" id="IPR013154">
    <property type="entry name" value="ADH-like_N"/>
</dbReference>
<feature type="domain" description="Enoyl reductase (ER)" evidence="4">
    <location>
        <begin position="283"/>
        <end position="583"/>
    </location>
</feature>
<evidence type="ECO:0000256" key="1">
    <source>
        <dbReference type="ARBA" id="ARBA00007905"/>
    </source>
</evidence>
<reference evidence="6" key="1">
    <citation type="journal article" date="2019" name="Int. J. Syst. Evol. Microbiol.">
        <title>The Global Catalogue of Microorganisms (GCM) 10K type strain sequencing project: providing services to taxonomists for standard genome sequencing and annotation.</title>
        <authorList>
            <consortium name="The Broad Institute Genomics Platform"/>
            <consortium name="The Broad Institute Genome Sequencing Center for Infectious Disease"/>
            <person name="Wu L."/>
            <person name="Ma J."/>
        </authorList>
    </citation>
    <scope>NUCLEOTIDE SEQUENCE [LARGE SCALE GENOMIC DNA]</scope>
    <source>
        <strain evidence="6">CGMCC 1.15394</strain>
    </source>
</reference>
<dbReference type="InterPro" id="IPR020843">
    <property type="entry name" value="ER"/>
</dbReference>
<dbReference type="SUPFAM" id="SSF50129">
    <property type="entry name" value="GroES-like"/>
    <property type="match status" value="1"/>
</dbReference>
<dbReference type="PROSITE" id="PS00798">
    <property type="entry name" value="ALDOKETO_REDUCTASE_1"/>
    <property type="match status" value="1"/>
</dbReference>
<evidence type="ECO:0000313" key="5">
    <source>
        <dbReference type="EMBL" id="GGF03490.1"/>
    </source>
</evidence>
<dbReference type="Pfam" id="PF00248">
    <property type="entry name" value="Aldo_ket_red"/>
    <property type="match status" value="1"/>
</dbReference>
<dbReference type="InterPro" id="IPR018170">
    <property type="entry name" value="Aldo/ket_reductase_CS"/>
</dbReference>
<comment type="similarity">
    <text evidence="1">Belongs to the aldo/keto reductase family.</text>
</comment>
<dbReference type="InterPro" id="IPR036291">
    <property type="entry name" value="NAD(P)-bd_dom_sf"/>
</dbReference>
<organism evidence="5 6">
    <name type="scientific">Pseudoalteromonas gelatinilytica</name>
    <dbReference type="NCBI Taxonomy" id="1703256"/>
    <lineage>
        <taxon>Bacteria</taxon>
        <taxon>Pseudomonadati</taxon>
        <taxon>Pseudomonadota</taxon>
        <taxon>Gammaproteobacteria</taxon>
        <taxon>Alteromonadales</taxon>
        <taxon>Pseudoalteromonadaceae</taxon>
        <taxon>Pseudoalteromonas</taxon>
    </lineage>
</organism>
<dbReference type="Gene3D" id="3.90.180.10">
    <property type="entry name" value="Medium-chain alcohol dehydrogenases, catalytic domain"/>
    <property type="match status" value="1"/>
</dbReference>
<keyword evidence="3" id="KW-0560">Oxidoreductase</keyword>
<dbReference type="SUPFAM" id="SSF51735">
    <property type="entry name" value="NAD(P)-binding Rossmann-fold domains"/>
    <property type="match status" value="1"/>
</dbReference>
<dbReference type="InterPro" id="IPR011032">
    <property type="entry name" value="GroES-like_sf"/>
</dbReference>
<dbReference type="PANTHER" id="PTHR43827:SF3">
    <property type="entry name" value="NADP-DEPENDENT OXIDOREDUCTASE DOMAIN-CONTAINING PROTEIN"/>
    <property type="match status" value="1"/>
</dbReference>
<dbReference type="Gene3D" id="3.20.20.100">
    <property type="entry name" value="NADP-dependent oxidoreductase domain"/>
    <property type="match status" value="1"/>
</dbReference>
<dbReference type="InterPro" id="IPR036812">
    <property type="entry name" value="NAD(P)_OxRdtase_dom_sf"/>
</dbReference>
<dbReference type="PRINTS" id="PR00069">
    <property type="entry name" value="ALDKETRDTASE"/>
</dbReference>
<keyword evidence="2" id="KW-0521">NADP</keyword>
<dbReference type="InterPro" id="IPR020471">
    <property type="entry name" value="AKR"/>
</dbReference>
<dbReference type="Gene3D" id="3.40.50.720">
    <property type="entry name" value="NAD(P)-binding Rossmann-like Domain"/>
    <property type="match status" value="1"/>
</dbReference>
<keyword evidence="6" id="KW-1185">Reference proteome</keyword>
<evidence type="ECO:0000256" key="2">
    <source>
        <dbReference type="ARBA" id="ARBA00022857"/>
    </source>
</evidence>
<name>A0ABQ1TWP8_9GAMM</name>
<dbReference type="Proteomes" id="UP000638462">
    <property type="component" value="Unassembled WGS sequence"/>
</dbReference>
<protein>
    <recommendedName>
        <fullName evidence="4">Enoyl reductase (ER) domain-containing protein</fullName>
    </recommendedName>
</protein>
<comment type="caution">
    <text evidence="5">The sequence shown here is derived from an EMBL/GenBank/DDBJ whole genome shotgun (WGS) entry which is preliminary data.</text>
</comment>
<dbReference type="PANTHER" id="PTHR43827">
    <property type="entry name" value="2,5-DIKETO-D-GLUCONIC ACID REDUCTASE"/>
    <property type="match status" value="1"/>
</dbReference>
<accession>A0ABQ1TWP8</accession>
<evidence type="ECO:0000313" key="6">
    <source>
        <dbReference type="Proteomes" id="UP000638462"/>
    </source>
</evidence>
<gene>
    <name evidence="5" type="ORF">GCM10008027_30560</name>
</gene>
<dbReference type="SMART" id="SM00829">
    <property type="entry name" value="PKS_ER"/>
    <property type="match status" value="1"/>
</dbReference>
<sequence>MSQSIMPKLGFGTFRLQDEVAYQSVLTAIEEGFRHIDTAQIYGNEEAVGRAIKDSGVARGELFITTKVWNDKLNKTDFINSVKESLTKLQLDYVDLLLIHWPSPANGESMDEYLTELQSAKELGLTKKIGVSNFTIAQMEEALRILPKGALFTNQVEVHPYLTNQKVRDFCTQNDILVTGYMPFAVGKVLKDPTIKAIANKHQVSTAEVVIAWELAHDMVTIPSSTKRENMATNLKALSLSLSQDEVNQIDALSCGDRQANPDFSPDWDHDEVKTTHAWQFQGADKVLALGLKAVPALKAGQILVRNLAIGINPVDWKFIQADPINWPDTHTPGVDGAGVVEQVGDGVDIKLIGKTVAYHLSLSENGSFAKHSVLYAERVMQLPKGLAANVAAALPCPLLTAWQAFSKIPLRKDEKVLVTGMGAVNKLLTQMLNHSGFEVHALSKSLTADQAEKLGVKLVLRDAPSEGGYFALFDANGPEEAKKLVPLLQANGHVISILGRIETPVDEPFTRTISYHEIALGALHDYGDTQQWQSLVSDGEKLLNDISSGTLNVEEPTDFEFNNLNDALEFSKVQKQKAVVVV</sequence>
<proteinExistence type="inferred from homology"/>
<dbReference type="EMBL" id="BMIT01000012">
    <property type="protein sequence ID" value="GGF03490.1"/>
    <property type="molecule type" value="Genomic_DNA"/>
</dbReference>
<evidence type="ECO:0000256" key="3">
    <source>
        <dbReference type="ARBA" id="ARBA00023002"/>
    </source>
</evidence>
<dbReference type="NCBIfam" id="NF008377">
    <property type="entry name" value="PRK11172.1"/>
    <property type="match status" value="1"/>
</dbReference>
<evidence type="ECO:0000259" key="4">
    <source>
        <dbReference type="SMART" id="SM00829"/>
    </source>
</evidence>
<dbReference type="SUPFAM" id="SSF51430">
    <property type="entry name" value="NAD(P)-linked oxidoreductase"/>
    <property type="match status" value="1"/>
</dbReference>
<dbReference type="InterPro" id="IPR023210">
    <property type="entry name" value="NADP_OxRdtase_dom"/>
</dbReference>
<dbReference type="Pfam" id="PF08240">
    <property type="entry name" value="ADH_N"/>
    <property type="match status" value="1"/>
</dbReference>